<dbReference type="eggNOG" id="arCOG03721">
    <property type="taxonomic scope" value="Archaea"/>
</dbReference>
<proteinExistence type="predicted"/>
<dbReference type="AlphaFoldDB" id="G4RN97"/>
<evidence type="ECO:0000313" key="2">
    <source>
        <dbReference type="Proteomes" id="UP000002654"/>
    </source>
</evidence>
<sequence length="167" mass="18837">MAVVLPERLVREAERRGIDVGEVALEALARALELDPADVAAARVELAERFLAEAEQYVERGDAVQASEKLHRAVEECVKALAEELGVEALGEVRRRGRWDTWLLGRAAREAAERLGEDRVRLAWKDAYDIHVWGFHEAKYDVRDVKAALPLARWLVEFVKSRVAGRT</sequence>
<dbReference type="OrthoDB" id="42171at2157"/>
<keyword evidence="2" id="KW-1185">Reference proteome</keyword>
<name>G4RN97_THETK</name>
<dbReference type="Gene3D" id="1.20.120.330">
    <property type="entry name" value="Nucleotidyltransferases domain 2"/>
    <property type="match status" value="1"/>
</dbReference>
<reference evidence="1 2" key="1">
    <citation type="journal article" date="2011" name="PLoS ONE">
        <title>The complete genome sequence of Thermoproteus tenax: a physiologically versatile member of the Crenarchaeota.</title>
        <authorList>
            <person name="Siebers B."/>
            <person name="Zaparty M."/>
            <person name="Raddatz G."/>
            <person name="Tjaden B."/>
            <person name="Albers S.V."/>
            <person name="Bell S.D."/>
            <person name="Blombach F."/>
            <person name="Kletzin A."/>
            <person name="Kyrpides N."/>
            <person name="Lanz C."/>
            <person name="Plagens A."/>
            <person name="Rampp M."/>
            <person name="Rosinus A."/>
            <person name="von Jan M."/>
            <person name="Makarova K.S."/>
            <person name="Klenk H.P."/>
            <person name="Schuster S.C."/>
            <person name="Hensel R."/>
        </authorList>
    </citation>
    <scope>NUCLEOTIDE SEQUENCE [LARGE SCALE GENOMIC DNA]</scope>
    <source>
        <strain evidence="2">ATCC 35583 / DSM 2078 / JCM 9277 / NBRC 100435 / Kra 1</strain>
    </source>
</reference>
<protein>
    <submittedName>
        <fullName evidence="1">HEPN domain, paREP8 subfamily</fullName>
    </submittedName>
</protein>
<dbReference type="KEGG" id="ttn:TTX_0366"/>
<dbReference type="PATRIC" id="fig|768679.9.peg.383"/>
<dbReference type="InterPro" id="IPR010268">
    <property type="entry name" value="PaREP1"/>
</dbReference>
<dbReference type="PANTHER" id="PTHR34237">
    <property type="entry name" value="PAREP8-RELATED"/>
    <property type="match status" value="1"/>
</dbReference>
<evidence type="ECO:0000313" key="1">
    <source>
        <dbReference type="EMBL" id="CCC81041.1"/>
    </source>
</evidence>
<dbReference type="STRING" id="768679.TTX_0366"/>
<gene>
    <name evidence="1" type="ordered locus">TTX_0366</name>
</gene>
<dbReference type="PANTHER" id="PTHR34237:SF4">
    <property type="entry name" value="PAREP1 FAMILY PROTEIN"/>
    <property type="match status" value="1"/>
</dbReference>
<organism evidence="1 2">
    <name type="scientific">Thermoproteus tenax (strain ATCC 35583 / DSM 2078 / JCM 9277 / NBRC 100435 / Kra 1)</name>
    <dbReference type="NCBI Taxonomy" id="768679"/>
    <lineage>
        <taxon>Archaea</taxon>
        <taxon>Thermoproteota</taxon>
        <taxon>Thermoprotei</taxon>
        <taxon>Thermoproteales</taxon>
        <taxon>Thermoproteaceae</taxon>
        <taxon>Thermoproteus</taxon>
    </lineage>
</organism>
<dbReference type="Proteomes" id="UP000002654">
    <property type="component" value="Chromosome"/>
</dbReference>
<dbReference type="HOGENOM" id="CLU_115256_0_0_2"/>
<dbReference type="GeneID" id="11263376"/>
<dbReference type="EMBL" id="FN869859">
    <property type="protein sequence ID" value="CCC81041.1"/>
    <property type="molecule type" value="Genomic_DNA"/>
</dbReference>
<dbReference type="PaxDb" id="768679-TTX_0366"/>
<accession>G4RN97</accession>
<dbReference type="RefSeq" id="WP_014126298.1">
    <property type="nucleotide sequence ID" value="NC_016070.1"/>
</dbReference>
<dbReference type="Pfam" id="PF05942">
    <property type="entry name" value="PaREP1"/>
    <property type="match status" value="1"/>
</dbReference>